<evidence type="ECO:0000256" key="2">
    <source>
        <dbReference type="ARBA" id="ARBA00004842"/>
    </source>
</evidence>
<dbReference type="GO" id="GO:0009073">
    <property type="term" value="P:aromatic amino acid family biosynthetic process"/>
    <property type="evidence" value="ECO:0007669"/>
    <property type="project" value="UniProtKB-KW"/>
</dbReference>
<evidence type="ECO:0000313" key="18">
    <source>
        <dbReference type="Proteomes" id="UP000007161"/>
    </source>
</evidence>
<dbReference type="GO" id="GO:0005737">
    <property type="term" value="C:cytoplasm"/>
    <property type="evidence" value="ECO:0007669"/>
    <property type="project" value="UniProtKB-SubCell"/>
</dbReference>
<keyword evidence="11 14" id="KW-0057">Aromatic amino acid biosynthesis</keyword>
<name>H2J483_MARPK</name>
<proteinExistence type="inferred from homology"/>
<feature type="binding site" evidence="14">
    <location>
        <position position="32"/>
    </location>
    <ligand>
        <name>substrate</name>
    </ligand>
</feature>
<dbReference type="RefSeq" id="WP_014296969.1">
    <property type="nucleotide sequence ID" value="NC_016751.1"/>
</dbReference>
<comment type="cofactor">
    <cofactor evidence="14">
        <name>Mg(2+)</name>
        <dbReference type="ChEBI" id="CHEBI:18420"/>
    </cofactor>
    <text evidence="14">Binds 1 Mg(2+) ion per subunit.</text>
</comment>
<dbReference type="UniPathway" id="UPA00053">
    <property type="reaction ID" value="UER00088"/>
</dbReference>
<keyword evidence="6 14" id="KW-0808">Transferase</keyword>
<keyword evidence="8 14" id="KW-0418">Kinase</keyword>
<dbReference type="EC" id="2.7.1.71" evidence="3 14"/>
<dbReference type="Proteomes" id="UP000007161">
    <property type="component" value="Chromosome"/>
</dbReference>
<feature type="binding site" evidence="14">
    <location>
        <position position="130"/>
    </location>
    <ligand>
        <name>substrate</name>
    </ligand>
</feature>
<sequence>MPIYLIGMMGSGKTTLGNKLSKILNMSFIDLDKEIEKIENTTINNLFSKKGEEYFRNLESKVLKNTEAKNAIVATGGGIILRKENRLFLKNHKTIFLYVPVEDLIKRINPDNRPLLKDGKDRLYKIWDMRKALYNEFKKIDLSNLNIQESLAKILYEIIDEKEEILENDFQEVIIKYKGLMDLKNKKYVFASKNVYRIYREFFNKPFLLKEGEEKKDYKNLEYIYQYLIENEISRKDEIYGVGGGSVTDLTGFIGSTFKRGLDFYFYPTTLLSQIDASIGGKTGINFSKIKNVIGTFSIPEKVIIDPITIISQDEKNYLSGIIEGFKIAIIDGNTSLFTENIEKIKNRNLNILEKIIKYAAITKLKIVSKDPYDNNIRRLLNLGHTFGHGFESITGITHGLSVGWGIKKEIELFEDKIKEKDKKIILNFLKKILPEEIFKKDIPTEKLKNYIIQDKKINNNSIIDFPIIKSIGNVELEKIKITDIIK</sequence>
<comment type="pathway">
    <text evidence="2 14">Metabolic intermediate biosynthesis; chorismate biosynthesis; chorismate from D-erythrose 4-phosphate and phosphoenolpyruvate: step 5/7.</text>
</comment>
<dbReference type="CDD" id="cd00464">
    <property type="entry name" value="SK"/>
    <property type="match status" value="1"/>
</dbReference>
<dbReference type="PRINTS" id="PR01100">
    <property type="entry name" value="SHIKIMTKNASE"/>
</dbReference>
<dbReference type="PROSITE" id="PS01128">
    <property type="entry name" value="SHIKIMATE_KINASE"/>
    <property type="match status" value="1"/>
</dbReference>
<comment type="caution">
    <text evidence="14">Lacks conserved residue(s) required for the propagation of feature annotation.</text>
</comment>
<dbReference type="KEGG" id="mpz:Marpi_1503"/>
<dbReference type="GO" id="GO:0005524">
    <property type="term" value="F:ATP binding"/>
    <property type="evidence" value="ECO:0007669"/>
    <property type="project" value="UniProtKB-UniRule"/>
</dbReference>
<keyword evidence="4 14" id="KW-0963">Cytoplasm</keyword>
<dbReference type="SUPFAM" id="SSF52540">
    <property type="entry name" value="P-loop containing nucleoside triphosphate hydrolases"/>
    <property type="match status" value="1"/>
</dbReference>
<dbReference type="InterPro" id="IPR027417">
    <property type="entry name" value="P-loop_NTPase"/>
</dbReference>
<evidence type="ECO:0000259" key="15">
    <source>
        <dbReference type="Pfam" id="PF01761"/>
    </source>
</evidence>
<evidence type="ECO:0000256" key="14">
    <source>
        <dbReference type="HAMAP-Rule" id="MF_00109"/>
    </source>
</evidence>
<evidence type="ECO:0000256" key="4">
    <source>
        <dbReference type="ARBA" id="ARBA00022490"/>
    </source>
</evidence>
<keyword evidence="12" id="KW-0456">Lyase</keyword>
<dbReference type="eggNOG" id="COG0337">
    <property type="taxonomic scope" value="Bacteria"/>
</dbReference>
<evidence type="ECO:0000256" key="5">
    <source>
        <dbReference type="ARBA" id="ARBA00022605"/>
    </source>
</evidence>
<comment type="subcellular location">
    <subcellularLocation>
        <location evidence="14">Cytoplasm</location>
    </subcellularLocation>
</comment>
<evidence type="ECO:0000259" key="16">
    <source>
        <dbReference type="Pfam" id="PF24621"/>
    </source>
</evidence>
<evidence type="ECO:0000256" key="12">
    <source>
        <dbReference type="ARBA" id="ARBA00023239"/>
    </source>
</evidence>
<dbReference type="GO" id="GO:0004765">
    <property type="term" value="F:shikimate kinase activity"/>
    <property type="evidence" value="ECO:0007669"/>
    <property type="project" value="UniProtKB-UniRule"/>
</dbReference>
<gene>
    <name evidence="14" type="primary">aroK</name>
    <name evidence="17" type="ordered locus">Marpi_1503</name>
</gene>
<comment type="similarity">
    <text evidence="14">Belongs to the shikimate kinase family.</text>
</comment>
<dbReference type="InterPro" id="IPR023000">
    <property type="entry name" value="Shikimate_kinase_CS"/>
</dbReference>
<feature type="domain" description="3-dehydroquinate synthase N-terminal" evidence="15">
    <location>
        <begin position="208"/>
        <end position="317"/>
    </location>
</feature>
<evidence type="ECO:0000256" key="8">
    <source>
        <dbReference type="ARBA" id="ARBA00022777"/>
    </source>
</evidence>
<dbReference type="InterPro" id="IPR030960">
    <property type="entry name" value="DHQS/DOIS_N"/>
</dbReference>
<evidence type="ECO:0000256" key="6">
    <source>
        <dbReference type="ARBA" id="ARBA00022679"/>
    </source>
</evidence>
<dbReference type="GO" id="GO:0008652">
    <property type="term" value="P:amino acid biosynthetic process"/>
    <property type="evidence" value="ECO:0007669"/>
    <property type="project" value="UniProtKB-KW"/>
</dbReference>
<comment type="catalytic activity">
    <reaction evidence="13 14">
        <text>shikimate + ATP = 3-phosphoshikimate + ADP + H(+)</text>
        <dbReference type="Rhea" id="RHEA:13121"/>
        <dbReference type="ChEBI" id="CHEBI:15378"/>
        <dbReference type="ChEBI" id="CHEBI:30616"/>
        <dbReference type="ChEBI" id="CHEBI:36208"/>
        <dbReference type="ChEBI" id="CHEBI:145989"/>
        <dbReference type="ChEBI" id="CHEBI:456216"/>
        <dbReference type="EC" id="2.7.1.71"/>
    </reaction>
</comment>
<evidence type="ECO:0000256" key="13">
    <source>
        <dbReference type="ARBA" id="ARBA00048567"/>
    </source>
</evidence>
<comment type="function">
    <text evidence="14">Catalyzes the specific phosphorylation of the 3-hydroxyl group of shikimic acid using ATP as a cosubstrate.</text>
</comment>
<dbReference type="Gene3D" id="3.40.50.300">
    <property type="entry name" value="P-loop containing nucleotide triphosphate hydrolases"/>
    <property type="match status" value="1"/>
</dbReference>
<protein>
    <recommendedName>
        <fullName evidence="3 14">Shikimate kinase</fullName>
        <shortName evidence="14">SK</shortName>
        <ecNumber evidence="3 14">2.7.1.71</ecNumber>
    </recommendedName>
</protein>
<dbReference type="EMBL" id="CP003257">
    <property type="protein sequence ID" value="AEX85898.1"/>
    <property type="molecule type" value="Genomic_DNA"/>
</dbReference>
<dbReference type="GO" id="GO:0003856">
    <property type="term" value="F:3-dehydroquinate synthase activity"/>
    <property type="evidence" value="ECO:0007669"/>
    <property type="project" value="TreeGrafter"/>
</dbReference>
<feature type="binding site" evidence="14">
    <location>
        <position position="56"/>
    </location>
    <ligand>
        <name>substrate</name>
    </ligand>
</feature>
<dbReference type="CDD" id="cd08195">
    <property type="entry name" value="DHQS"/>
    <property type="match status" value="1"/>
</dbReference>
<dbReference type="STRING" id="443254.Marpi_1503"/>
<dbReference type="eggNOG" id="COG0703">
    <property type="taxonomic scope" value="Bacteria"/>
</dbReference>
<keyword evidence="7 14" id="KW-0547">Nucleotide-binding</keyword>
<dbReference type="SUPFAM" id="SSF56796">
    <property type="entry name" value="Dehydroquinate synthase-like"/>
    <property type="match status" value="1"/>
</dbReference>
<dbReference type="Pfam" id="PF01761">
    <property type="entry name" value="DHQ_synthase"/>
    <property type="match status" value="1"/>
</dbReference>
<reference evidence="18" key="2">
    <citation type="submission" date="2012-01" db="EMBL/GenBank/DDBJ databases">
        <title>Complete sequence of chromosome of Marinitoga piezophila KA3.</title>
        <authorList>
            <person name="Lucas S."/>
            <person name="Han J."/>
            <person name="Lapidus A."/>
            <person name="Cheng J.-F."/>
            <person name="Goodwin L."/>
            <person name="Pitluck S."/>
            <person name="Peters L."/>
            <person name="Mikhailova N."/>
            <person name="Teshima H."/>
            <person name="Detter J.C."/>
            <person name="Han C."/>
            <person name="Tapia R."/>
            <person name="Land M."/>
            <person name="Hauser L."/>
            <person name="Kyrpides N."/>
            <person name="Ivanova N."/>
            <person name="Pagani I."/>
            <person name="Jebbar M."/>
            <person name="Vannier P."/>
            <person name="Oger P."/>
            <person name="Cario A."/>
            <person name="Bartlett D."/>
            <person name="Noll K.M."/>
            <person name="Woyke T."/>
        </authorList>
    </citation>
    <scope>NUCLEOTIDE SEQUENCE [LARGE SCALE GENOMIC DNA]</scope>
    <source>
        <strain evidence="18">DSM 14283 / JCM 11233 / KA3</strain>
    </source>
</reference>
<feature type="binding site" evidence="14">
    <location>
        <begin position="10"/>
        <end position="15"/>
    </location>
    <ligand>
        <name>ATP</name>
        <dbReference type="ChEBI" id="CHEBI:30616"/>
    </ligand>
</feature>
<evidence type="ECO:0000256" key="7">
    <source>
        <dbReference type="ARBA" id="ARBA00022741"/>
    </source>
</evidence>
<dbReference type="HAMAP" id="MF_00109">
    <property type="entry name" value="Shikimate_kinase"/>
    <property type="match status" value="1"/>
</dbReference>
<evidence type="ECO:0000256" key="9">
    <source>
        <dbReference type="ARBA" id="ARBA00022840"/>
    </source>
</evidence>
<evidence type="ECO:0000256" key="3">
    <source>
        <dbReference type="ARBA" id="ARBA00012154"/>
    </source>
</evidence>
<accession>H2J483</accession>
<evidence type="ECO:0000256" key="11">
    <source>
        <dbReference type="ARBA" id="ARBA00023141"/>
    </source>
</evidence>
<dbReference type="InterPro" id="IPR056179">
    <property type="entry name" value="DHQS_C"/>
</dbReference>
<feature type="binding site" evidence="14">
    <location>
        <position position="113"/>
    </location>
    <ligand>
        <name>ATP</name>
        <dbReference type="ChEBI" id="CHEBI:30616"/>
    </ligand>
</feature>
<feature type="binding site" evidence="14">
    <location>
        <position position="77"/>
    </location>
    <ligand>
        <name>substrate</name>
    </ligand>
</feature>
<dbReference type="GO" id="GO:0000287">
    <property type="term" value="F:magnesium ion binding"/>
    <property type="evidence" value="ECO:0007669"/>
    <property type="project" value="UniProtKB-UniRule"/>
</dbReference>
<dbReference type="InterPro" id="IPR050071">
    <property type="entry name" value="Dehydroquinate_synthase"/>
</dbReference>
<dbReference type="GO" id="GO:0009423">
    <property type="term" value="P:chorismate biosynthetic process"/>
    <property type="evidence" value="ECO:0007669"/>
    <property type="project" value="UniProtKB-UniRule"/>
</dbReference>
<keyword evidence="5 14" id="KW-0028">Amino-acid biosynthesis</keyword>
<dbReference type="InterPro" id="IPR031322">
    <property type="entry name" value="Shikimate/glucono_kinase"/>
</dbReference>
<dbReference type="Pfam" id="PF01202">
    <property type="entry name" value="SKI"/>
    <property type="match status" value="1"/>
</dbReference>
<dbReference type="OrthoDB" id="9806583at2"/>
<dbReference type="PANTHER" id="PTHR43622:SF7">
    <property type="entry name" value="3-DEHYDROQUINATE SYNTHASE, CHLOROPLASTIC"/>
    <property type="match status" value="1"/>
</dbReference>
<keyword evidence="10" id="KW-0520">NAD</keyword>
<feature type="binding site" evidence="14">
    <location>
        <position position="14"/>
    </location>
    <ligand>
        <name>Mg(2+)</name>
        <dbReference type="ChEBI" id="CHEBI:18420"/>
    </ligand>
</feature>
<dbReference type="InterPro" id="IPR000623">
    <property type="entry name" value="Shikimate_kinase/TSH1"/>
</dbReference>
<dbReference type="PANTHER" id="PTHR43622">
    <property type="entry name" value="3-DEHYDROQUINATE SYNTHASE"/>
    <property type="match status" value="1"/>
</dbReference>
<dbReference type="Pfam" id="PF24621">
    <property type="entry name" value="DHQS_C"/>
    <property type="match status" value="1"/>
</dbReference>
<feature type="domain" description="3-dehydroquinate synthase C-terminal" evidence="16">
    <location>
        <begin position="321"/>
        <end position="457"/>
    </location>
</feature>
<comment type="subunit">
    <text evidence="14">Monomer.</text>
</comment>
<comment type="cofactor">
    <cofactor evidence="1">
        <name>NAD(+)</name>
        <dbReference type="ChEBI" id="CHEBI:57540"/>
    </cofactor>
</comment>
<evidence type="ECO:0000313" key="17">
    <source>
        <dbReference type="EMBL" id="AEX85898.1"/>
    </source>
</evidence>
<dbReference type="Gene3D" id="1.20.1090.10">
    <property type="entry name" value="Dehydroquinate synthase-like - alpha domain"/>
    <property type="match status" value="1"/>
</dbReference>
<keyword evidence="9 14" id="KW-0067">ATP-binding</keyword>
<dbReference type="AlphaFoldDB" id="H2J483"/>
<evidence type="ECO:0000256" key="10">
    <source>
        <dbReference type="ARBA" id="ARBA00023027"/>
    </source>
</evidence>
<keyword evidence="14" id="KW-0460">Magnesium</keyword>
<evidence type="ECO:0000256" key="1">
    <source>
        <dbReference type="ARBA" id="ARBA00001911"/>
    </source>
</evidence>
<keyword evidence="18" id="KW-1185">Reference proteome</keyword>
<dbReference type="HOGENOM" id="CLU_001201_5_1_0"/>
<dbReference type="Gene3D" id="3.40.50.1970">
    <property type="match status" value="1"/>
</dbReference>
<reference evidence="17 18" key="1">
    <citation type="journal article" date="2012" name="J. Bacteriol.">
        <title>Complete Genome Sequence of the Thermophilic, Piezophilic, Heterotrophic Bacterium Marinitoga piezophila KA3.</title>
        <authorList>
            <person name="Lucas S."/>
            <person name="Han J."/>
            <person name="Lapidus A."/>
            <person name="Cheng J.F."/>
            <person name="Goodwin L.A."/>
            <person name="Pitluck S."/>
            <person name="Peters L."/>
            <person name="Mikhailova N."/>
            <person name="Teshima H."/>
            <person name="Detter J.C."/>
            <person name="Han C."/>
            <person name="Tapia R."/>
            <person name="Land M."/>
            <person name="Hauser L."/>
            <person name="Kyrpides N.C."/>
            <person name="Ivanova N."/>
            <person name="Pagani I."/>
            <person name="Vannier P."/>
            <person name="Oger P."/>
            <person name="Bartlett D.H."/>
            <person name="Noll K.M."/>
            <person name="Woyke T."/>
            <person name="Jebbar M."/>
        </authorList>
    </citation>
    <scope>NUCLEOTIDE SEQUENCE [LARGE SCALE GENOMIC DNA]</scope>
    <source>
        <strain evidence="18">DSM 14283 / JCM 11233 / KA3</strain>
    </source>
</reference>
<keyword evidence="14" id="KW-0479">Metal-binding</keyword>
<organism evidence="17 18">
    <name type="scientific">Marinitoga piezophila (strain DSM 14283 / JCM 11233 / KA3)</name>
    <dbReference type="NCBI Taxonomy" id="443254"/>
    <lineage>
        <taxon>Bacteria</taxon>
        <taxon>Thermotogati</taxon>
        <taxon>Thermotogota</taxon>
        <taxon>Thermotogae</taxon>
        <taxon>Petrotogales</taxon>
        <taxon>Petrotogaceae</taxon>
        <taxon>Marinitoga</taxon>
    </lineage>
</organism>